<feature type="transmembrane region" description="Helical" evidence="2">
    <location>
        <begin position="31"/>
        <end position="53"/>
    </location>
</feature>
<keyword evidence="5" id="KW-1185">Reference proteome</keyword>
<keyword evidence="2" id="KW-0472">Membrane</keyword>
<feature type="transmembrane region" description="Helical" evidence="2">
    <location>
        <begin position="59"/>
        <end position="78"/>
    </location>
</feature>
<evidence type="ECO:0000313" key="5">
    <source>
        <dbReference type="Proteomes" id="UP000027178"/>
    </source>
</evidence>
<dbReference type="PATRIC" id="fig|1348663.4.peg.6052"/>
<feature type="transmembrane region" description="Helical" evidence="2">
    <location>
        <begin position="234"/>
        <end position="256"/>
    </location>
</feature>
<dbReference type="HOGENOM" id="CLU_060016_3_0_11"/>
<name>A0A066YKD3_9ACTN</name>
<dbReference type="AlphaFoldDB" id="A0A066YKD3"/>
<dbReference type="eggNOG" id="COG0697">
    <property type="taxonomic scope" value="Bacteria"/>
</dbReference>
<protein>
    <submittedName>
        <fullName evidence="4">Membrane protein</fullName>
    </submittedName>
</protein>
<dbReference type="OrthoDB" id="9783707at2"/>
<feature type="transmembrane region" description="Helical" evidence="2">
    <location>
        <begin position="90"/>
        <end position="109"/>
    </location>
</feature>
<feature type="transmembrane region" description="Helical" evidence="2">
    <location>
        <begin position="174"/>
        <end position="195"/>
    </location>
</feature>
<accession>A0A066YKD3</accession>
<comment type="caution">
    <text evidence="4">The sequence shown here is derived from an EMBL/GenBank/DDBJ whole genome shotgun (WGS) entry which is preliminary data.</text>
</comment>
<proteinExistence type="inferred from homology"/>
<dbReference type="InterPro" id="IPR037185">
    <property type="entry name" value="EmrE-like"/>
</dbReference>
<evidence type="ECO:0000256" key="2">
    <source>
        <dbReference type="SAM" id="Phobius"/>
    </source>
</evidence>
<sequence>MSQDAVPVVVLAAALLHAVWNALVHGVRDRLAGVALMNLVFVAFGAVSALFVPLPGARALPYLLASTALQVGYQLLLARAYRLGDFGQMYPIARGTSPAVVALLAATVLHHPVPAGQAVAVVVISLGLAGLALAGGWPRREQLPALAAALGTGVLIACYTVVDGNGVRAANSTGGYLAWMFVLQGLAVLAAVVAVRGRTLLPALREGRAASVAGGLMSLTAYGLVVWAQTVGDLPTIAALRETSIVIAALIGTLVLRERLGTLRLAASATVLTGIALLELAH</sequence>
<gene>
    <name evidence="4" type="ORF">KCH_62550</name>
</gene>
<feature type="transmembrane region" description="Helical" evidence="2">
    <location>
        <begin position="143"/>
        <end position="162"/>
    </location>
</feature>
<dbReference type="SUPFAM" id="SSF103481">
    <property type="entry name" value="Multidrug resistance efflux transporter EmrE"/>
    <property type="match status" value="2"/>
</dbReference>
<feature type="transmembrane region" description="Helical" evidence="2">
    <location>
        <begin position="6"/>
        <end position="24"/>
    </location>
</feature>
<reference evidence="4 5" key="1">
    <citation type="submission" date="2014-05" db="EMBL/GenBank/DDBJ databases">
        <title>Draft Genome Sequence of Kitasatospora cheerisanensis KCTC 2395.</title>
        <authorList>
            <person name="Nam D.H."/>
        </authorList>
    </citation>
    <scope>NUCLEOTIDE SEQUENCE [LARGE SCALE GENOMIC DNA]</scope>
    <source>
        <strain evidence="4 5">KCTC 2395</strain>
    </source>
</reference>
<dbReference type="Gene3D" id="1.10.3730.20">
    <property type="match status" value="2"/>
</dbReference>
<dbReference type="GO" id="GO:0016020">
    <property type="term" value="C:membrane"/>
    <property type="evidence" value="ECO:0007669"/>
    <property type="project" value="InterPro"/>
</dbReference>
<evidence type="ECO:0000313" key="4">
    <source>
        <dbReference type="EMBL" id="KDN81938.1"/>
    </source>
</evidence>
<dbReference type="EMBL" id="JNBY01000127">
    <property type="protein sequence ID" value="KDN81938.1"/>
    <property type="molecule type" value="Genomic_DNA"/>
</dbReference>
<dbReference type="Proteomes" id="UP000027178">
    <property type="component" value="Unassembled WGS sequence"/>
</dbReference>
<feature type="transmembrane region" description="Helical" evidence="2">
    <location>
        <begin position="207"/>
        <end position="228"/>
    </location>
</feature>
<dbReference type="Pfam" id="PF00892">
    <property type="entry name" value="EamA"/>
    <property type="match status" value="1"/>
</dbReference>
<feature type="domain" description="EamA" evidence="3">
    <location>
        <begin position="145"/>
        <end position="278"/>
    </location>
</feature>
<keyword evidence="2" id="KW-0812">Transmembrane</keyword>
<comment type="similarity">
    <text evidence="1">Belongs to the EamA transporter family.</text>
</comment>
<dbReference type="InterPro" id="IPR000620">
    <property type="entry name" value="EamA_dom"/>
</dbReference>
<dbReference type="RefSeq" id="WP_035867951.1">
    <property type="nucleotide sequence ID" value="NZ_KK853997.1"/>
</dbReference>
<evidence type="ECO:0000259" key="3">
    <source>
        <dbReference type="Pfam" id="PF00892"/>
    </source>
</evidence>
<feature type="transmembrane region" description="Helical" evidence="2">
    <location>
        <begin position="115"/>
        <end position="136"/>
    </location>
</feature>
<keyword evidence="2" id="KW-1133">Transmembrane helix</keyword>
<organism evidence="4 5">
    <name type="scientific">Kitasatospora cheerisanensis KCTC 2395</name>
    <dbReference type="NCBI Taxonomy" id="1348663"/>
    <lineage>
        <taxon>Bacteria</taxon>
        <taxon>Bacillati</taxon>
        <taxon>Actinomycetota</taxon>
        <taxon>Actinomycetes</taxon>
        <taxon>Kitasatosporales</taxon>
        <taxon>Streptomycetaceae</taxon>
        <taxon>Kitasatospora</taxon>
    </lineage>
</organism>
<evidence type="ECO:0000256" key="1">
    <source>
        <dbReference type="ARBA" id="ARBA00007362"/>
    </source>
</evidence>